<dbReference type="GO" id="GO:0016740">
    <property type="term" value="F:transferase activity"/>
    <property type="evidence" value="ECO:0007669"/>
    <property type="project" value="UniProtKB-KW"/>
</dbReference>
<dbReference type="PATRIC" id="fig|37919.13.peg.6778"/>
<dbReference type="Proteomes" id="UP000186108">
    <property type="component" value="Chromosome"/>
</dbReference>
<evidence type="ECO:0000313" key="2">
    <source>
        <dbReference type="Proteomes" id="UP000186108"/>
    </source>
</evidence>
<keyword evidence="1" id="KW-0808">Transferase</keyword>
<dbReference type="EMBL" id="CP009111">
    <property type="protein sequence ID" value="ANS31100.1"/>
    <property type="molecule type" value="Genomic_DNA"/>
</dbReference>
<dbReference type="SUPFAM" id="SSF55729">
    <property type="entry name" value="Acyl-CoA N-acyltransferases (Nat)"/>
    <property type="match status" value="1"/>
</dbReference>
<dbReference type="InterPro" id="IPR016181">
    <property type="entry name" value="Acyl_CoA_acyltransferase"/>
</dbReference>
<protein>
    <submittedName>
        <fullName evidence="1">GCN5-related N-acetyltransferase</fullName>
    </submittedName>
</protein>
<sequence>MTLSDASATVPVVTADPDLDAVVDTLVTAFRDDPIVEWAIPPNTLGRDYHLAAFFASTTEFLLNHGGIVAAPHDYSAVLVWSPPGEPAVSDAENQAFLDRLAASTGACGPRVRTLMEALDAHHPTDLPPHCHVMFAAVRPEHRGTGVRATLTDALRAMRLHDGIGVYAEASSTRNLRLWERLGGRRIGEGIVLPNGGPSLYPIFFGRPPESTDTP</sequence>
<organism evidence="1 2">
    <name type="scientific">Rhodococcus opacus</name>
    <name type="common">Nocardia opaca</name>
    <dbReference type="NCBI Taxonomy" id="37919"/>
    <lineage>
        <taxon>Bacteria</taxon>
        <taxon>Bacillati</taxon>
        <taxon>Actinomycetota</taxon>
        <taxon>Actinomycetes</taxon>
        <taxon>Mycobacteriales</taxon>
        <taxon>Nocardiaceae</taxon>
        <taxon>Rhodococcus</taxon>
    </lineage>
</organism>
<proteinExistence type="predicted"/>
<dbReference type="Gene3D" id="3.40.630.30">
    <property type="match status" value="1"/>
</dbReference>
<dbReference type="AlphaFoldDB" id="A0A1B1KES3"/>
<reference evidence="1 2" key="1">
    <citation type="submission" date="2014-07" db="EMBL/GenBank/DDBJ databases">
        <authorList>
            <person name="Zhang J.E."/>
            <person name="Yang H."/>
            <person name="Guo J."/>
            <person name="Deng Z."/>
            <person name="Luo H."/>
            <person name="Luo M."/>
            <person name="Zhao B."/>
        </authorList>
    </citation>
    <scope>NUCLEOTIDE SEQUENCE [LARGE SCALE GENOMIC DNA]</scope>
    <source>
        <strain evidence="1 2">1CP</strain>
    </source>
</reference>
<dbReference type="RefSeq" id="WP_065492447.1">
    <property type="nucleotide sequence ID" value="NZ_CP009111.1"/>
</dbReference>
<accession>A0A1B1KES3</accession>
<name>A0A1B1KES3_RHOOP</name>
<evidence type="ECO:0000313" key="1">
    <source>
        <dbReference type="EMBL" id="ANS31100.1"/>
    </source>
</evidence>
<gene>
    <name evidence="1" type="ORF">R1CP_32385</name>
</gene>